<evidence type="ECO:0000313" key="3">
    <source>
        <dbReference type="EMBL" id="MDV5977017.1"/>
    </source>
</evidence>
<dbReference type="Proteomes" id="UP001186118">
    <property type="component" value="Unassembled WGS sequence"/>
</dbReference>
<dbReference type="Pfam" id="PF13472">
    <property type="entry name" value="Lipase_GDSL_2"/>
    <property type="match status" value="1"/>
</dbReference>
<keyword evidence="3" id="KW-0378">Hydrolase</keyword>
<dbReference type="SUPFAM" id="SSF52266">
    <property type="entry name" value="SGNH hydrolase"/>
    <property type="match status" value="1"/>
</dbReference>
<proteinExistence type="predicted"/>
<dbReference type="AlphaFoldDB" id="A0AAE4Q6Q7"/>
<evidence type="ECO:0000256" key="1">
    <source>
        <dbReference type="SAM" id="Phobius"/>
    </source>
</evidence>
<dbReference type="RefSeq" id="WP_317610086.1">
    <property type="nucleotide sequence ID" value="NZ_JAGQEX010000010.1"/>
</dbReference>
<dbReference type="EMBL" id="JAGQEX010000010">
    <property type="protein sequence ID" value="MDV5977017.1"/>
    <property type="molecule type" value="Genomic_DNA"/>
</dbReference>
<reference evidence="3" key="1">
    <citation type="submission" date="2021-04" db="EMBL/GenBank/DDBJ databases">
        <title>Draft genomes of 20 S. canis strains.</title>
        <authorList>
            <person name="Pagnossin D."/>
            <person name="Weir W."/>
            <person name="Smith A."/>
            <person name="Ure R."/>
            <person name="Oravcova K."/>
        </authorList>
    </citation>
    <scope>NUCLEOTIDE SEQUENCE</scope>
    <source>
        <strain evidence="3">284</strain>
    </source>
</reference>
<protein>
    <submittedName>
        <fullName evidence="3">SGNH/GDSL hydrolase family protein</fullName>
    </submittedName>
</protein>
<organism evidence="3 4">
    <name type="scientific">Streptococcus canis</name>
    <dbReference type="NCBI Taxonomy" id="1329"/>
    <lineage>
        <taxon>Bacteria</taxon>
        <taxon>Bacillati</taxon>
        <taxon>Bacillota</taxon>
        <taxon>Bacilli</taxon>
        <taxon>Lactobacillales</taxon>
        <taxon>Streptococcaceae</taxon>
        <taxon>Streptococcus</taxon>
    </lineage>
</organism>
<feature type="transmembrane region" description="Helical" evidence="1">
    <location>
        <begin position="6"/>
        <end position="28"/>
    </location>
</feature>
<keyword evidence="1" id="KW-0812">Transmembrane</keyword>
<name>A0AAE4Q6Q7_STRCB</name>
<gene>
    <name evidence="3" type="ORF">KB584_06010</name>
</gene>
<dbReference type="PANTHER" id="PTHR30383">
    <property type="entry name" value="THIOESTERASE 1/PROTEASE 1/LYSOPHOSPHOLIPASE L1"/>
    <property type="match status" value="1"/>
</dbReference>
<dbReference type="InterPro" id="IPR051532">
    <property type="entry name" value="Ester_Hydrolysis_Enzymes"/>
</dbReference>
<keyword evidence="1" id="KW-0472">Membrane</keyword>
<dbReference type="InterPro" id="IPR013830">
    <property type="entry name" value="SGNH_hydro"/>
</dbReference>
<dbReference type="GO" id="GO:0004622">
    <property type="term" value="F:phosphatidylcholine lysophospholipase activity"/>
    <property type="evidence" value="ECO:0007669"/>
    <property type="project" value="TreeGrafter"/>
</dbReference>
<evidence type="ECO:0000259" key="2">
    <source>
        <dbReference type="Pfam" id="PF13472"/>
    </source>
</evidence>
<dbReference type="Gene3D" id="3.40.50.1110">
    <property type="entry name" value="SGNH hydrolase"/>
    <property type="match status" value="1"/>
</dbReference>
<dbReference type="CDD" id="cd04506">
    <property type="entry name" value="SGNH_hydrolase_YpmR_like"/>
    <property type="match status" value="1"/>
</dbReference>
<dbReference type="InterPro" id="IPR036514">
    <property type="entry name" value="SGNH_hydro_sf"/>
</dbReference>
<keyword evidence="1" id="KW-1133">Transmembrane helix</keyword>
<accession>A0AAE4Q6Q7</accession>
<feature type="domain" description="SGNH hydrolase-type esterase" evidence="2">
    <location>
        <begin position="52"/>
        <end position="262"/>
    </location>
</feature>
<sequence>MNKRRFLSGLLFFLVSLGFAFLLLNILIPKSDSRLKKSDFLKSEQVAINYVAIGDSLTEGVGDLTNQGGFVPLLASDMGEYFRAKVSHQNYGVSGNTSQQILDRMTKEKEIKTALKTADVMTLTVGGNDVMAVIRKHLANLQVSSFKKPARQYQGRLRKILDLARKDNKDLPIFVLGIYNPFYLNFPELTDMQQVIDDWNAKTKEVIEDYDHVYFVPINDLLYKGVNGQEGIVQSTGDQTTIVNDALFTGDHFHPNNTGYQIMSDAVMEKIRKHEKDFNP</sequence>
<evidence type="ECO:0000313" key="4">
    <source>
        <dbReference type="Proteomes" id="UP001186118"/>
    </source>
</evidence>
<comment type="caution">
    <text evidence="3">The sequence shown here is derived from an EMBL/GenBank/DDBJ whole genome shotgun (WGS) entry which is preliminary data.</text>
</comment>
<dbReference type="PANTHER" id="PTHR30383:SF27">
    <property type="entry name" value="SPORE GERMINATION LIPASE LIPC"/>
    <property type="match status" value="1"/>
</dbReference>